<protein>
    <submittedName>
        <fullName evidence="2">Uncharacterized protein</fullName>
    </submittedName>
</protein>
<name>A0A518IC18_9PLAN</name>
<dbReference type="Proteomes" id="UP000318313">
    <property type="component" value="Chromosome"/>
</dbReference>
<feature type="compositionally biased region" description="Polar residues" evidence="1">
    <location>
        <begin position="1"/>
        <end position="22"/>
    </location>
</feature>
<dbReference type="EMBL" id="CP037452">
    <property type="protein sequence ID" value="QDV50638.1"/>
    <property type="molecule type" value="Genomic_DNA"/>
</dbReference>
<dbReference type="AlphaFoldDB" id="A0A518IC18"/>
<dbReference type="KEGG" id="gfm:Enr17x_26800"/>
<feature type="region of interest" description="Disordered" evidence="1">
    <location>
        <begin position="1"/>
        <end position="47"/>
    </location>
</feature>
<evidence type="ECO:0000313" key="2">
    <source>
        <dbReference type="EMBL" id="QDV50638.1"/>
    </source>
</evidence>
<sequence length="47" mass="4961">MCSPTSRHTNTDNRSNGTSKKVSGTALAAGVVPSHQPQGLRPGFYFV</sequence>
<evidence type="ECO:0000256" key="1">
    <source>
        <dbReference type="SAM" id="MobiDB-lite"/>
    </source>
</evidence>
<keyword evidence="3" id="KW-1185">Reference proteome</keyword>
<gene>
    <name evidence="2" type="ORF">Enr17x_26800</name>
</gene>
<accession>A0A518IC18</accession>
<proteinExistence type="predicted"/>
<reference evidence="2 3" key="1">
    <citation type="submission" date="2019-03" db="EMBL/GenBank/DDBJ databases">
        <title>Deep-cultivation of Planctomycetes and their phenomic and genomic characterization uncovers novel biology.</title>
        <authorList>
            <person name="Wiegand S."/>
            <person name="Jogler M."/>
            <person name="Boedeker C."/>
            <person name="Pinto D."/>
            <person name="Vollmers J."/>
            <person name="Rivas-Marin E."/>
            <person name="Kohn T."/>
            <person name="Peeters S.H."/>
            <person name="Heuer A."/>
            <person name="Rast P."/>
            <person name="Oberbeckmann S."/>
            <person name="Bunk B."/>
            <person name="Jeske O."/>
            <person name="Meyerdierks A."/>
            <person name="Storesund J.E."/>
            <person name="Kallscheuer N."/>
            <person name="Luecker S."/>
            <person name="Lage O.M."/>
            <person name="Pohl T."/>
            <person name="Merkel B.J."/>
            <person name="Hornburger P."/>
            <person name="Mueller R.-W."/>
            <person name="Bruemmer F."/>
            <person name="Labrenz M."/>
            <person name="Spormann A.M."/>
            <person name="Op den Camp H."/>
            <person name="Overmann J."/>
            <person name="Amann R."/>
            <person name="Jetten M.S.M."/>
            <person name="Mascher T."/>
            <person name="Medema M.H."/>
            <person name="Devos D.P."/>
            <person name="Kaster A.-K."/>
            <person name="Ovreas L."/>
            <person name="Rohde M."/>
            <person name="Galperin M.Y."/>
            <person name="Jogler C."/>
        </authorList>
    </citation>
    <scope>NUCLEOTIDE SEQUENCE [LARGE SCALE GENOMIC DNA]</scope>
    <source>
        <strain evidence="2 3">Enr17</strain>
    </source>
</reference>
<evidence type="ECO:0000313" key="3">
    <source>
        <dbReference type="Proteomes" id="UP000318313"/>
    </source>
</evidence>
<organism evidence="2 3">
    <name type="scientific">Gimesia fumaroli</name>
    <dbReference type="NCBI Taxonomy" id="2527976"/>
    <lineage>
        <taxon>Bacteria</taxon>
        <taxon>Pseudomonadati</taxon>
        <taxon>Planctomycetota</taxon>
        <taxon>Planctomycetia</taxon>
        <taxon>Planctomycetales</taxon>
        <taxon>Planctomycetaceae</taxon>
        <taxon>Gimesia</taxon>
    </lineage>
</organism>